<gene>
    <name evidence="3" type="ORF">GIY21_16325</name>
    <name evidence="4" type="ORF">GIY22_15760</name>
</gene>
<proteinExistence type="predicted"/>
<evidence type="ECO:0000313" key="4">
    <source>
        <dbReference type="EMBL" id="MRH76081.1"/>
    </source>
</evidence>
<dbReference type="EMBL" id="WJPN01000015">
    <property type="protein sequence ID" value="MRH01864.1"/>
    <property type="molecule type" value="Genomic_DNA"/>
</dbReference>
<dbReference type="Proteomes" id="UP000439314">
    <property type="component" value="Unassembled WGS sequence"/>
</dbReference>
<organism evidence="3 6">
    <name type="scientific">Xanthomonas sontii</name>
    <dbReference type="NCBI Taxonomy" id="2650745"/>
    <lineage>
        <taxon>Bacteria</taxon>
        <taxon>Pseudomonadati</taxon>
        <taxon>Pseudomonadota</taxon>
        <taxon>Gammaproteobacteria</taxon>
        <taxon>Lysobacterales</taxon>
        <taxon>Lysobacteraceae</taxon>
        <taxon>Xanthomonas</taxon>
    </lineage>
</organism>
<evidence type="ECO:0000313" key="5">
    <source>
        <dbReference type="Proteomes" id="UP000437931"/>
    </source>
</evidence>
<name>A0A6N7QC24_9XANT</name>
<evidence type="ECO:0000313" key="3">
    <source>
        <dbReference type="EMBL" id="MRH01864.1"/>
    </source>
</evidence>
<dbReference type="Pfam" id="PF13289">
    <property type="entry name" value="SIR2_2"/>
    <property type="match status" value="1"/>
</dbReference>
<dbReference type="Pfam" id="PF25199">
    <property type="entry name" value="nSTAND_NTPase5"/>
    <property type="match status" value="1"/>
</dbReference>
<accession>A0A6N7QC24</accession>
<evidence type="ECO:0000259" key="2">
    <source>
        <dbReference type="Pfam" id="PF25199"/>
    </source>
</evidence>
<feature type="domain" description="Novel STAND NTPase 5" evidence="2">
    <location>
        <begin position="319"/>
        <end position="463"/>
    </location>
</feature>
<dbReference type="InterPro" id="IPR011990">
    <property type="entry name" value="TPR-like_helical_dom_sf"/>
</dbReference>
<reference evidence="4" key="2">
    <citation type="journal article" date="2020" name="Plant Dis.">
        <title>A Grain Rot of Rice in Iran Caused by a Xanthomonas Strain Closely Related to X. sacchari.</title>
        <authorList>
            <person name="Mirghasempour S.A."/>
            <person name="Huang S."/>
            <person name="Studholme D.J."/>
            <person name="Brady C.L."/>
        </authorList>
    </citation>
    <scope>NUCLEOTIDE SEQUENCE</scope>
    <source>
        <strain evidence="4">SAM114</strain>
    </source>
</reference>
<dbReference type="RefSeq" id="WP_153752356.1">
    <property type="nucleotide sequence ID" value="NZ_WJPM01000015.1"/>
</dbReference>
<dbReference type="InterPro" id="IPR019734">
    <property type="entry name" value="TPR_rpt"/>
</dbReference>
<evidence type="ECO:0000313" key="6">
    <source>
        <dbReference type="Proteomes" id="UP000439314"/>
    </source>
</evidence>
<dbReference type="InterPro" id="IPR057574">
    <property type="entry name" value="nSTAND_NTPase5_dom"/>
</dbReference>
<keyword evidence="1" id="KW-0802">TPR repeat</keyword>
<dbReference type="EMBL" id="WJPM01000015">
    <property type="protein sequence ID" value="MRH76081.1"/>
    <property type="molecule type" value="Genomic_DNA"/>
</dbReference>
<protein>
    <recommendedName>
        <fullName evidence="2">Novel STAND NTPase 5 domain-containing protein</fullName>
    </recommendedName>
</protein>
<evidence type="ECO:0000256" key="1">
    <source>
        <dbReference type="PROSITE-ProRule" id="PRU00339"/>
    </source>
</evidence>
<sequence>MNKNDEKIIREQIVPLLGRGELSLLLGAGFSIMNEGAMGRLPGGEDLRDLILKQMGKAAGAKTTLKDAYLAGKRSIPDFEEFMSSCFTISKAFSWQERMFQYAWSRIYTTNIDNVLNVAWEAGRKKGRLGGDFIFFNYCDPKAVADTIGSIPVITIHGTCLRLNDGFVFSSLEYAKVTSKMLDWHRDLAAKSLTGGLLVIGNQLEESDFDAYIAGRQASYGEQDKNYSNWIVMPDPDEIKADNYRAAGYYVIDAKAEQFFDFLFSQIAPKSIGEIVVETIPAVKKAASHLKAMTWFKGAFNPVITELEDARNEKGILRHFLTGDEPEWFYIVNEAHAHTSREGELTVKIGDMMQNGDVGIGILHVTGPSGSGKTTAIRSALRNVVGTYRYAYEFNERGGIDTDLYKEVLSRFTEKSIFIFYSAAEYYFAVNYMHHHFVGKELPYCLFILEDRNNEYRKNRAQLRQVASPQTIEISELSKPDAALIAKRIEDGGLVFENFSQYPLDRRASIIMDKERGYGGDLLSALFSLTTHENFERKIYRDYASVSNVEAQRILDVVAIVNSFGFGVPVSYLAGMVGVAPVGVTEKLSDDLAGVLVNKGGSVRCRHRVIAQYYFDNCVSGKGSADSMIEMLTFLSRQFSVEDIRRHPLPYRIYKELISFEFLYDKYLPRATRKMDAEKIFHEAQVLFGRDGIFWLQFGRYYRKVGDLENAIDCFRTGLEFYESFQTKHSLGVALLDKYIEDGCSDPAVYGEGVAFLEAERLRRGSSDPYPTVALVSLLAKIIKENPALLDARVKIKECLNFGIKHFSDDHYFSRQLKGFIKGKDY</sequence>
<reference evidence="5 6" key="1">
    <citation type="submission" date="2019-11" db="EMBL/GenBank/DDBJ databases">
        <title>First report of rice panicle blight caused by Xanthomonas sp. in Iran.</title>
        <authorList>
            <person name="Mirghasempour S.A."/>
            <person name="Huang S."/>
            <person name="Brady C.L."/>
            <person name="Studholme D.J."/>
        </authorList>
    </citation>
    <scope>NUCLEOTIDE SEQUENCE [LARGE SCALE GENOMIC DNA]</scope>
    <source>
        <strain evidence="3 6">ASD011</strain>
        <strain evidence="5">SAM114</strain>
    </source>
</reference>
<comment type="caution">
    <text evidence="3">The sequence shown here is derived from an EMBL/GenBank/DDBJ whole genome shotgun (WGS) entry which is preliminary data.</text>
</comment>
<dbReference type="Proteomes" id="UP000437931">
    <property type="component" value="Unassembled WGS sequence"/>
</dbReference>
<feature type="repeat" description="TPR" evidence="1">
    <location>
        <begin position="692"/>
        <end position="725"/>
    </location>
</feature>
<keyword evidence="5" id="KW-1185">Reference proteome</keyword>
<dbReference type="PROSITE" id="PS50005">
    <property type="entry name" value="TPR"/>
    <property type="match status" value="1"/>
</dbReference>
<dbReference type="AlphaFoldDB" id="A0A6N7QC24"/>
<dbReference type="Gene3D" id="1.25.40.10">
    <property type="entry name" value="Tetratricopeptide repeat domain"/>
    <property type="match status" value="1"/>
</dbReference>